<protein>
    <submittedName>
        <fullName evidence="3">ABC transporter substrate-binding protein</fullName>
    </submittedName>
</protein>
<dbReference type="PANTHER" id="PTHR30024:SF48">
    <property type="entry name" value="ABC TRANSPORTER SUBSTRATE-BINDING PROTEIN"/>
    <property type="match status" value="1"/>
</dbReference>
<dbReference type="Pfam" id="PF09084">
    <property type="entry name" value="NMT1"/>
    <property type="match status" value="1"/>
</dbReference>
<accession>A0AAU6SBQ0</accession>
<sequence length="330" mass="34390">MPIDRLFRLPALAVMTMGALVLSACAGQPAPADEGGVTARIVTVGTPGSNVGFLFDDIPDAVEAVGGSAEDAGYFPNTEPALEALNGGAADFATIVTSGAVTGLTGSGDYLLLGVSKRDPGQLSSIVVPVDSDIQSVEDLAGRSVAVTKGAAGEYIVDQAVTNHDMAADAVEKVYLGPGDAAGAFTQGSIDAWAAFYTFIPAALSNMGARILITGDDELKGKLDYAVLVVRRDFAEANPEVTAAVLRGYTAGAEKVLESPDEFFAIQKSANDFSEEQLDYLLETLPVYEPYDEETRASLQETIDSWHAIGTLTKAFDVADIVFDVPAANP</sequence>
<proteinExistence type="predicted"/>
<feature type="signal peptide" evidence="1">
    <location>
        <begin position="1"/>
        <end position="26"/>
    </location>
</feature>
<dbReference type="PROSITE" id="PS51257">
    <property type="entry name" value="PROKAR_LIPOPROTEIN"/>
    <property type="match status" value="1"/>
</dbReference>
<evidence type="ECO:0000313" key="3">
    <source>
        <dbReference type="EMBL" id="WZO34270.1"/>
    </source>
</evidence>
<feature type="domain" description="SsuA/THI5-like" evidence="2">
    <location>
        <begin position="80"/>
        <end position="262"/>
    </location>
</feature>
<dbReference type="SUPFAM" id="SSF53850">
    <property type="entry name" value="Periplasmic binding protein-like II"/>
    <property type="match status" value="1"/>
</dbReference>
<dbReference type="Gene3D" id="3.40.190.10">
    <property type="entry name" value="Periplasmic binding protein-like II"/>
    <property type="match status" value="2"/>
</dbReference>
<dbReference type="AlphaFoldDB" id="A0AAU6SBQ0"/>
<dbReference type="InterPro" id="IPR015168">
    <property type="entry name" value="SsuA/THI5"/>
</dbReference>
<keyword evidence="1" id="KW-0732">Signal</keyword>
<dbReference type="CDD" id="cd01008">
    <property type="entry name" value="PBP2_NrtA_SsuA_CpmA_like"/>
    <property type="match status" value="1"/>
</dbReference>
<reference evidence="3" key="1">
    <citation type="submission" date="2024-04" db="EMBL/GenBank/DDBJ databases">
        <authorList>
            <person name="Roder T."/>
            <person name="Oberhansli S."/>
            <person name="Kreuzer M."/>
        </authorList>
    </citation>
    <scope>NUCLEOTIDE SEQUENCE</scope>
    <source>
        <strain evidence="3">LWS13-1.2</strain>
    </source>
</reference>
<gene>
    <name evidence="3" type="ORF">MRBLWS13_001923</name>
</gene>
<evidence type="ECO:0000259" key="2">
    <source>
        <dbReference type="Pfam" id="PF09084"/>
    </source>
</evidence>
<dbReference type="PANTHER" id="PTHR30024">
    <property type="entry name" value="ALIPHATIC SULFONATES-BINDING PROTEIN-RELATED"/>
    <property type="match status" value="1"/>
</dbReference>
<evidence type="ECO:0000256" key="1">
    <source>
        <dbReference type="SAM" id="SignalP"/>
    </source>
</evidence>
<dbReference type="RefSeq" id="WP_349428830.1">
    <property type="nucleotide sequence ID" value="NZ_CP151632.1"/>
</dbReference>
<name>A0AAU6SBQ0_9MICO</name>
<organism evidence="3">
    <name type="scientific">Microbacterium sp. LWS13-1.2</name>
    <dbReference type="NCBI Taxonomy" id="3135264"/>
    <lineage>
        <taxon>Bacteria</taxon>
        <taxon>Bacillati</taxon>
        <taxon>Actinomycetota</taxon>
        <taxon>Actinomycetes</taxon>
        <taxon>Micrococcales</taxon>
        <taxon>Microbacteriaceae</taxon>
        <taxon>Microbacterium</taxon>
    </lineage>
</organism>
<dbReference type="EMBL" id="CP151632">
    <property type="protein sequence ID" value="WZO34270.1"/>
    <property type="molecule type" value="Genomic_DNA"/>
</dbReference>
<feature type="chain" id="PRO_5043537290" evidence="1">
    <location>
        <begin position="27"/>
        <end position="330"/>
    </location>
</feature>